<sequence length="121" mass="13168">MAICRLRLTARLAGGQLEVGADLLATKTEWQEHGLMWSSCRCQRVSTQAGSFYGCRRSVDVGFISSVHKTTRKKGFSSCLVSLIYLFGDDIGWSQEEEITRIAGVSCLTVSLVEACRGGSA</sequence>
<organism evidence="2 3">
    <name type="scientific">Oryza sativa subsp. japonica</name>
    <name type="common">Rice</name>
    <dbReference type="NCBI Taxonomy" id="39947"/>
    <lineage>
        <taxon>Eukaryota</taxon>
        <taxon>Viridiplantae</taxon>
        <taxon>Streptophyta</taxon>
        <taxon>Embryophyta</taxon>
        <taxon>Tracheophyta</taxon>
        <taxon>Spermatophyta</taxon>
        <taxon>Magnoliopsida</taxon>
        <taxon>Liliopsida</taxon>
        <taxon>Poales</taxon>
        <taxon>Poaceae</taxon>
        <taxon>BOP clade</taxon>
        <taxon>Oryzoideae</taxon>
        <taxon>Oryzeae</taxon>
        <taxon>Oryzinae</taxon>
        <taxon>Oryza</taxon>
        <taxon>Oryza sativa</taxon>
    </lineage>
</organism>
<reference evidence="2" key="2">
    <citation type="submission" date="2002-11" db="EMBL/GenBank/DDBJ databases">
        <title>Oryza sativa nipponbare(GA3) genomic DNA, chromosome 9, BAC clone:OSJNBb0057I13.</title>
        <authorList>
            <person name="Sasaki T."/>
            <person name="Matsumoto T."/>
            <person name="Katayose Y."/>
        </authorList>
    </citation>
    <scope>NUCLEOTIDE SEQUENCE</scope>
</reference>
<evidence type="ECO:0000313" key="2">
    <source>
        <dbReference type="EMBL" id="BAD29453.1"/>
    </source>
</evidence>
<accession>Q6EPG7</accession>
<dbReference type="EMBL" id="AP005700">
    <property type="protein sequence ID" value="BAD29093.1"/>
    <property type="molecule type" value="Genomic_DNA"/>
</dbReference>
<evidence type="ECO:0000313" key="1">
    <source>
        <dbReference type="EMBL" id="BAD29093.1"/>
    </source>
</evidence>
<dbReference type="EMBL" id="AP005881">
    <property type="protein sequence ID" value="BAD29453.1"/>
    <property type="molecule type" value="Genomic_DNA"/>
</dbReference>
<dbReference type="AlphaFoldDB" id="Q6EPG7"/>
<name>Q6EPG7_ORYSJ</name>
<reference evidence="3" key="3">
    <citation type="journal article" date="2005" name="Nature">
        <title>The map-based sequence of the rice genome.</title>
        <authorList>
            <consortium name="International rice genome sequencing project (IRGSP)"/>
            <person name="Matsumoto T."/>
            <person name="Wu J."/>
            <person name="Kanamori H."/>
            <person name="Katayose Y."/>
            <person name="Fujisawa M."/>
            <person name="Namiki N."/>
            <person name="Mizuno H."/>
            <person name="Yamamoto K."/>
            <person name="Antonio B.A."/>
            <person name="Baba T."/>
            <person name="Sakata K."/>
            <person name="Nagamura Y."/>
            <person name="Aoki H."/>
            <person name="Arikawa K."/>
            <person name="Arita K."/>
            <person name="Bito T."/>
            <person name="Chiden Y."/>
            <person name="Fujitsuka N."/>
            <person name="Fukunaka R."/>
            <person name="Hamada M."/>
            <person name="Harada C."/>
            <person name="Hayashi A."/>
            <person name="Hijishita S."/>
            <person name="Honda M."/>
            <person name="Hosokawa S."/>
            <person name="Ichikawa Y."/>
            <person name="Idonuma A."/>
            <person name="Iijima M."/>
            <person name="Ikeda M."/>
            <person name="Ikeno M."/>
            <person name="Ito K."/>
            <person name="Ito S."/>
            <person name="Ito T."/>
            <person name="Ito Y."/>
            <person name="Ito Y."/>
            <person name="Iwabuchi A."/>
            <person name="Kamiya K."/>
            <person name="Karasawa W."/>
            <person name="Kurita K."/>
            <person name="Katagiri S."/>
            <person name="Kikuta A."/>
            <person name="Kobayashi H."/>
            <person name="Kobayashi N."/>
            <person name="Machita K."/>
            <person name="Maehara T."/>
            <person name="Masukawa M."/>
            <person name="Mizubayashi T."/>
            <person name="Mukai Y."/>
            <person name="Nagasaki H."/>
            <person name="Nagata Y."/>
            <person name="Naito S."/>
            <person name="Nakashima M."/>
            <person name="Nakama Y."/>
            <person name="Nakamichi Y."/>
            <person name="Nakamura M."/>
            <person name="Meguro A."/>
            <person name="Negishi M."/>
            <person name="Ohta I."/>
            <person name="Ohta T."/>
            <person name="Okamoto M."/>
            <person name="Ono N."/>
            <person name="Saji S."/>
            <person name="Sakaguchi M."/>
            <person name="Sakai K."/>
            <person name="Shibata M."/>
            <person name="Shimokawa T."/>
            <person name="Song J."/>
            <person name="Takazaki Y."/>
            <person name="Terasawa K."/>
            <person name="Tsugane M."/>
            <person name="Tsuji K."/>
            <person name="Ueda S."/>
            <person name="Waki K."/>
            <person name="Yamagata H."/>
            <person name="Yamamoto M."/>
            <person name="Yamamoto S."/>
            <person name="Yamane H."/>
            <person name="Yoshiki S."/>
            <person name="Yoshihara R."/>
            <person name="Yukawa K."/>
            <person name="Zhong H."/>
            <person name="Yano M."/>
            <person name="Yuan Q."/>
            <person name="Ouyang S."/>
            <person name="Liu J."/>
            <person name="Jones K.M."/>
            <person name="Gansberger K."/>
            <person name="Moffat K."/>
            <person name="Hill J."/>
            <person name="Bera J."/>
            <person name="Fadrosh D."/>
            <person name="Jin S."/>
            <person name="Johri S."/>
            <person name="Kim M."/>
            <person name="Overton L."/>
            <person name="Reardon M."/>
            <person name="Tsitrin T."/>
            <person name="Vuong H."/>
            <person name="Weaver B."/>
            <person name="Ciecko A."/>
            <person name="Tallon L."/>
            <person name="Jackson J."/>
            <person name="Pai G."/>
            <person name="Aken S.V."/>
            <person name="Utterback T."/>
            <person name="Reidmuller S."/>
            <person name="Feldblyum T."/>
            <person name="Hsiao J."/>
            <person name="Zismann V."/>
            <person name="Iobst S."/>
            <person name="de Vazeille A.R."/>
            <person name="Buell C.R."/>
            <person name="Ying K."/>
            <person name="Li Y."/>
            <person name="Lu T."/>
            <person name="Huang Y."/>
            <person name="Zhao Q."/>
            <person name="Feng Q."/>
            <person name="Zhang L."/>
            <person name="Zhu J."/>
            <person name="Weng Q."/>
            <person name="Mu J."/>
            <person name="Lu Y."/>
            <person name="Fan D."/>
            <person name="Liu Y."/>
            <person name="Guan J."/>
            <person name="Zhang Y."/>
            <person name="Yu S."/>
            <person name="Liu X."/>
            <person name="Zhang Y."/>
            <person name="Hong G."/>
            <person name="Han B."/>
            <person name="Choisne N."/>
            <person name="Demange N."/>
            <person name="Orjeda G."/>
            <person name="Samain S."/>
            <person name="Cattolico L."/>
            <person name="Pelletier E."/>
            <person name="Couloux A."/>
            <person name="Segurens B."/>
            <person name="Wincker P."/>
            <person name="D'Hont A."/>
            <person name="Scarpelli C."/>
            <person name="Weissenbach J."/>
            <person name="Salanoubat M."/>
            <person name="Quetier F."/>
            <person name="Yu Y."/>
            <person name="Kim H.R."/>
            <person name="Rambo T."/>
            <person name="Currie J."/>
            <person name="Collura K."/>
            <person name="Luo M."/>
            <person name="Yang T."/>
            <person name="Ammiraju J.S.S."/>
            <person name="Engler F."/>
            <person name="Soderlund C."/>
            <person name="Wing R.A."/>
            <person name="Palmer L.E."/>
            <person name="de la Bastide M."/>
            <person name="Spiegel L."/>
            <person name="Nascimento L."/>
            <person name="Zutavern T."/>
            <person name="O'Shaughnessy A."/>
            <person name="Dike S."/>
            <person name="Dedhia N."/>
            <person name="Preston R."/>
            <person name="Balija V."/>
            <person name="McCombie W.R."/>
            <person name="Chow T."/>
            <person name="Chen H."/>
            <person name="Chung M."/>
            <person name="Chen C."/>
            <person name="Shaw J."/>
            <person name="Wu H."/>
            <person name="Hsiao K."/>
            <person name="Chao Y."/>
            <person name="Chu M."/>
            <person name="Cheng C."/>
            <person name="Hour A."/>
            <person name="Lee P."/>
            <person name="Lin S."/>
            <person name="Lin Y."/>
            <person name="Liou J."/>
            <person name="Liu S."/>
            <person name="Hsing Y."/>
            <person name="Raghuvanshi S."/>
            <person name="Mohanty A."/>
            <person name="Bharti A.K."/>
            <person name="Gaur A."/>
            <person name="Gupta V."/>
            <person name="Kumar D."/>
            <person name="Ravi V."/>
            <person name="Vij S."/>
            <person name="Kapur A."/>
            <person name="Khurana P."/>
            <person name="Khurana P."/>
            <person name="Khurana J.P."/>
            <person name="Tyagi A.K."/>
            <person name="Gaikwad K."/>
            <person name="Singh A."/>
            <person name="Dalal V."/>
            <person name="Srivastava S."/>
            <person name="Dixit A."/>
            <person name="Pal A.K."/>
            <person name="Ghazi I.A."/>
            <person name="Yadav M."/>
            <person name="Pandit A."/>
            <person name="Bhargava A."/>
            <person name="Sureshbabu K."/>
            <person name="Batra K."/>
            <person name="Sharma T.R."/>
            <person name="Mohapatra T."/>
            <person name="Singh N.K."/>
            <person name="Messing J."/>
            <person name="Nelson A.B."/>
            <person name="Fuks G."/>
            <person name="Kavchok S."/>
            <person name="Keizer G."/>
            <person name="Linton E."/>
            <person name="Llaca V."/>
            <person name="Song R."/>
            <person name="Tanyolac B."/>
            <person name="Young S."/>
            <person name="Ho-Il K."/>
            <person name="Hahn J.H."/>
            <person name="Sangsakoo G."/>
            <person name="Vanavichit A."/>
            <person name="de Mattos Luiz.A.T."/>
            <person name="Zimmer P.D."/>
            <person name="Malone G."/>
            <person name="Dellagostin O."/>
            <person name="de Oliveira A.C."/>
            <person name="Bevan M."/>
            <person name="Bancroft I."/>
            <person name="Minx P."/>
            <person name="Cordum H."/>
            <person name="Wilson R."/>
            <person name="Cheng Z."/>
            <person name="Jin W."/>
            <person name="Jiang J."/>
            <person name="Leong S.A."/>
            <person name="Iwama H."/>
            <person name="Gojobori T."/>
            <person name="Itoh T."/>
            <person name="Niimura Y."/>
            <person name="Fujii Y."/>
            <person name="Habara T."/>
            <person name="Sakai H."/>
            <person name="Sato Y."/>
            <person name="Wilson G."/>
            <person name="Kumar K."/>
            <person name="McCouch S."/>
            <person name="Juretic N."/>
            <person name="Hoen D."/>
            <person name="Wright S."/>
            <person name="Bruskiewich R."/>
            <person name="Bureau T."/>
            <person name="Miyao A."/>
            <person name="Hirochika H."/>
            <person name="Nishikawa T."/>
            <person name="Kadowaki K."/>
            <person name="Sugiura M."/>
            <person name="Burr B."/>
            <person name="Sasaki T."/>
        </authorList>
    </citation>
    <scope>NUCLEOTIDE SEQUENCE [LARGE SCALE GENOMIC DNA]</scope>
    <source>
        <strain evidence="3">cv. Nipponbare</strain>
    </source>
</reference>
<proteinExistence type="predicted"/>
<evidence type="ECO:0000313" key="3">
    <source>
        <dbReference type="Proteomes" id="UP000000763"/>
    </source>
</evidence>
<reference evidence="1" key="1">
    <citation type="submission" date="2002-09" db="EMBL/GenBank/DDBJ databases">
        <title>Oryza sativa nipponbare(GA3) genomic DNA, chromosome 9, BAC clone:OSJNBb0085I16.</title>
        <authorList>
            <person name="Sasaki T."/>
            <person name="Matsumoto T."/>
            <person name="Katayose Y."/>
        </authorList>
    </citation>
    <scope>NUCLEOTIDE SEQUENCE</scope>
</reference>
<protein>
    <submittedName>
        <fullName evidence="2">Uncharacterized protein</fullName>
    </submittedName>
</protein>
<dbReference type="Proteomes" id="UP000000763">
    <property type="component" value="Chromosome 9"/>
</dbReference>
<reference evidence="3" key="4">
    <citation type="journal article" date="2008" name="Nucleic Acids Res.">
        <title>The rice annotation project database (RAP-DB): 2008 update.</title>
        <authorList>
            <consortium name="The rice annotation project (RAP)"/>
        </authorList>
    </citation>
    <scope>GENOME REANNOTATION</scope>
    <source>
        <strain evidence="3">cv. Nipponbare</strain>
    </source>
</reference>
<gene>
    <name evidence="2" type="ORF">OSJNBb0057I13.40</name>
    <name evidence="1" type="ORF">OSJNBb0085I16.6</name>
</gene>